<keyword evidence="2" id="KW-0732">Signal</keyword>
<dbReference type="CDD" id="cd07012">
    <property type="entry name" value="PBP2_Bug_TTT"/>
    <property type="match status" value="1"/>
</dbReference>
<name>A0A2S0MZK5_9BURK</name>
<dbReference type="EMBL" id="CP027669">
    <property type="protein sequence ID" value="AVO41315.1"/>
    <property type="molecule type" value="Genomic_DNA"/>
</dbReference>
<dbReference type="InterPro" id="IPR042100">
    <property type="entry name" value="Bug_dom1"/>
</dbReference>
<reference evidence="3 4" key="1">
    <citation type="submission" date="2018-03" db="EMBL/GenBank/DDBJ databases">
        <title>Genome sequencing of Simplicispira sp.</title>
        <authorList>
            <person name="Kim S.-J."/>
            <person name="Heo J."/>
            <person name="Kwon S.-W."/>
        </authorList>
    </citation>
    <scope>NUCLEOTIDE SEQUENCE [LARGE SCALE GENOMIC DNA]</scope>
    <source>
        <strain evidence="3 4">SC1-8</strain>
    </source>
</reference>
<dbReference type="SUPFAM" id="SSF53850">
    <property type="entry name" value="Periplasmic binding protein-like II"/>
    <property type="match status" value="1"/>
</dbReference>
<dbReference type="OrthoDB" id="8678477at2"/>
<accession>A0A2S0MZK5</accession>
<dbReference type="PANTHER" id="PTHR42928:SF5">
    <property type="entry name" value="BLR1237 PROTEIN"/>
    <property type="match status" value="1"/>
</dbReference>
<dbReference type="Pfam" id="PF03401">
    <property type="entry name" value="TctC"/>
    <property type="match status" value="1"/>
</dbReference>
<gene>
    <name evidence="3" type="ORF">C6571_08440</name>
</gene>
<dbReference type="KEGG" id="simp:C6571_08440"/>
<dbReference type="AlphaFoldDB" id="A0A2S0MZK5"/>
<organism evidence="3 4">
    <name type="scientific">Simplicispira suum</name>
    <dbReference type="NCBI Taxonomy" id="2109915"/>
    <lineage>
        <taxon>Bacteria</taxon>
        <taxon>Pseudomonadati</taxon>
        <taxon>Pseudomonadota</taxon>
        <taxon>Betaproteobacteria</taxon>
        <taxon>Burkholderiales</taxon>
        <taxon>Comamonadaceae</taxon>
        <taxon>Simplicispira</taxon>
    </lineage>
</organism>
<dbReference type="Gene3D" id="3.40.190.10">
    <property type="entry name" value="Periplasmic binding protein-like II"/>
    <property type="match status" value="1"/>
</dbReference>
<proteinExistence type="inferred from homology"/>
<sequence>MTKIASQFSGVRRALVLAALTVGVSAPGFAADYPNRTVKIVVPFSAGSATDIFARKIGEKLGERLKATFVVENMPGASGQIAAEYLARAKPDGYTIFNTTNSTQSANPALFKKLRYDPSKDFQAITLTNETPFLLVTRSNLPIHSVQELIDWLKAHPDQANYGYGNSSGQISGASFVRGAGIKNAIAAPYKGTPQAITDLLGGNLSFMFVDLGASMSFLVPGGPLRALAVTAPKRTTATPELPTMNEALGRTDQDLVAWGGFFAPAGTPPEIVAVLNKEIRAIVTSPDFVAYRKSVGGEVVTTSPEEFSDYVNKSIKTWGAMVREAGIEPQ</sequence>
<evidence type="ECO:0000313" key="4">
    <source>
        <dbReference type="Proteomes" id="UP000239326"/>
    </source>
</evidence>
<keyword evidence="4" id="KW-1185">Reference proteome</keyword>
<feature type="chain" id="PRO_5015721062" evidence="2">
    <location>
        <begin position="31"/>
        <end position="331"/>
    </location>
</feature>
<dbReference type="PANTHER" id="PTHR42928">
    <property type="entry name" value="TRICARBOXYLATE-BINDING PROTEIN"/>
    <property type="match status" value="1"/>
</dbReference>
<evidence type="ECO:0000256" key="1">
    <source>
        <dbReference type="ARBA" id="ARBA00006987"/>
    </source>
</evidence>
<dbReference type="Gene3D" id="3.40.190.150">
    <property type="entry name" value="Bordetella uptake gene, domain 1"/>
    <property type="match status" value="1"/>
</dbReference>
<dbReference type="InterPro" id="IPR005064">
    <property type="entry name" value="BUG"/>
</dbReference>
<comment type="similarity">
    <text evidence="1">Belongs to the UPF0065 (bug) family.</text>
</comment>
<evidence type="ECO:0000313" key="3">
    <source>
        <dbReference type="EMBL" id="AVO41315.1"/>
    </source>
</evidence>
<protein>
    <submittedName>
        <fullName evidence="3">ABC transporter substrate-binding protein</fullName>
    </submittedName>
</protein>
<dbReference type="PIRSF" id="PIRSF017082">
    <property type="entry name" value="YflP"/>
    <property type="match status" value="1"/>
</dbReference>
<dbReference type="Proteomes" id="UP000239326">
    <property type="component" value="Chromosome"/>
</dbReference>
<dbReference type="RefSeq" id="WP_106446292.1">
    <property type="nucleotide sequence ID" value="NZ_CP027669.1"/>
</dbReference>
<feature type="signal peptide" evidence="2">
    <location>
        <begin position="1"/>
        <end position="30"/>
    </location>
</feature>
<evidence type="ECO:0000256" key="2">
    <source>
        <dbReference type="SAM" id="SignalP"/>
    </source>
</evidence>